<evidence type="ECO:0000256" key="1">
    <source>
        <dbReference type="SAM" id="MobiDB-lite"/>
    </source>
</evidence>
<keyword evidence="3" id="KW-1185">Reference proteome</keyword>
<dbReference type="Proteomes" id="UP000596742">
    <property type="component" value="Unassembled WGS sequence"/>
</dbReference>
<dbReference type="AlphaFoldDB" id="A0A8B6DWT3"/>
<protein>
    <submittedName>
        <fullName evidence="2">Uncharacterized protein</fullName>
    </submittedName>
</protein>
<accession>A0A8B6DWT3</accession>
<feature type="region of interest" description="Disordered" evidence="1">
    <location>
        <begin position="70"/>
        <end position="128"/>
    </location>
</feature>
<evidence type="ECO:0000313" key="3">
    <source>
        <dbReference type="Proteomes" id="UP000596742"/>
    </source>
</evidence>
<comment type="caution">
    <text evidence="2">The sequence shown here is derived from an EMBL/GenBank/DDBJ whole genome shotgun (WGS) entry which is preliminary data.</text>
</comment>
<name>A0A8B6DWT3_MYTGA</name>
<evidence type="ECO:0000313" key="2">
    <source>
        <dbReference type="EMBL" id="VDI25286.1"/>
    </source>
</evidence>
<reference evidence="2" key="1">
    <citation type="submission" date="2018-11" db="EMBL/GenBank/DDBJ databases">
        <authorList>
            <person name="Alioto T."/>
            <person name="Alioto T."/>
        </authorList>
    </citation>
    <scope>NUCLEOTIDE SEQUENCE</scope>
</reference>
<dbReference type="OrthoDB" id="10430815at2759"/>
<gene>
    <name evidence="2" type="ORF">MGAL_10B013847</name>
</gene>
<sequence length="276" mass="32100">MKDRGHTKPIVIYHLLQYLYKSRRNGIADSRPIAQSPDFRYNKVARDTPVDRRPSVQSQDVRYNEVVRDCQVDKRPAEKSPAVHGRQPEAPTAESRYYKTDQRPADSISYRSSADIPRRSETRTKISRKATDYGIGAETIASESGYLKNSERNPPRNISYLKPLDSPSATVKTEYNYMKESKKGQQLDLLKLHQRVKEISKKKKNPYFKVLFENKTPELNKEKIPKRKDQCPIYKYTVEKDRIEIHTEPGRYKMYVIALSDVVIFLDSEIKSVVQN</sequence>
<proteinExistence type="predicted"/>
<dbReference type="EMBL" id="UYJE01004133">
    <property type="protein sequence ID" value="VDI25286.1"/>
    <property type="molecule type" value="Genomic_DNA"/>
</dbReference>
<organism evidence="2 3">
    <name type="scientific">Mytilus galloprovincialis</name>
    <name type="common">Mediterranean mussel</name>
    <dbReference type="NCBI Taxonomy" id="29158"/>
    <lineage>
        <taxon>Eukaryota</taxon>
        <taxon>Metazoa</taxon>
        <taxon>Spiralia</taxon>
        <taxon>Lophotrochozoa</taxon>
        <taxon>Mollusca</taxon>
        <taxon>Bivalvia</taxon>
        <taxon>Autobranchia</taxon>
        <taxon>Pteriomorphia</taxon>
        <taxon>Mytilida</taxon>
        <taxon>Mytiloidea</taxon>
        <taxon>Mytilidae</taxon>
        <taxon>Mytilinae</taxon>
        <taxon>Mytilus</taxon>
    </lineage>
</organism>